<dbReference type="EMBL" id="LT629701">
    <property type="protein sequence ID" value="SDN43142.1"/>
    <property type="molecule type" value="Genomic_DNA"/>
</dbReference>
<sequence length="149" mass="16121">MSLGRTGSSITIMANRISSTLVALCMAAGGALALTTPAEAAPKWNCSWRTPYGDEVKDGNKACIRVNGGNFEAYADIKNVPKHCSNSIFSLNEYSAGSRDEVTLHCKKGKTKTLKAAVKGHTKNHHSAWMTFYFENYPAKQYGSPSKKG</sequence>
<proteinExistence type="predicted"/>
<dbReference type="STRING" id="211114.SAMN04489726_6587"/>
<keyword evidence="3" id="KW-1185">Reference proteome</keyword>
<feature type="chain" id="PRO_5039097963" description="Secreted protein" evidence="1">
    <location>
        <begin position="34"/>
        <end position="149"/>
    </location>
</feature>
<evidence type="ECO:0000313" key="2">
    <source>
        <dbReference type="EMBL" id="SDN43142.1"/>
    </source>
</evidence>
<accession>A0A1H0BBW7</accession>
<gene>
    <name evidence="2" type="ORF">SAMN04489726_6587</name>
</gene>
<organism evidence="2 3">
    <name type="scientific">Allokutzneria albata</name>
    <name type="common">Kibdelosporangium albatum</name>
    <dbReference type="NCBI Taxonomy" id="211114"/>
    <lineage>
        <taxon>Bacteria</taxon>
        <taxon>Bacillati</taxon>
        <taxon>Actinomycetota</taxon>
        <taxon>Actinomycetes</taxon>
        <taxon>Pseudonocardiales</taxon>
        <taxon>Pseudonocardiaceae</taxon>
        <taxon>Allokutzneria</taxon>
    </lineage>
</organism>
<name>A0A1H0BBW7_ALLAB</name>
<dbReference type="AlphaFoldDB" id="A0A1H0BBW7"/>
<evidence type="ECO:0008006" key="4">
    <source>
        <dbReference type="Google" id="ProtNLM"/>
    </source>
</evidence>
<feature type="signal peptide" evidence="1">
    <location>
        <begin position="1"/>
        <end position="33"/>
    </location>
</feature>
<reference evidence="2 3" key="1">
    <citation type="submission" date="2016-10" db="EMBL/GenBank/DDBJ databases">
        <authorList>
            <person name="de Groot N.N."/>
        </authorList>
    </citation>
    <scope>NUCLEOTIDE SEQUENCE [LARGE SCALE GENOMIC DNA]</scope>
    <source>
        <strain evidence="2 3">DSM 44149</strain>
    </source>
</reference>
<dbReference type="Proteomes" id="UP000183376">
    <property type="component" value="Chromosome I"/>
</dbReference>
<keyword evidence="1" id="KW-0732">Signal</keyword>
<protein>
    <recommendedName>
        <fullName evidence="4">Secreted protein</fullName>
    </recommendedName>
</protein>
<evidence type="ECO:0000313" key="3">
    <source>
        <dbReference type="Proteomes" id="UP000183376"/>
    </source>
</evidence>
<evidence type="ECO:0000256" key="1">
    <source>
        <dbReference type="SAM" id="SignalP"/>
    </source>
</evidence>